<reference evidence="2 3" key="1">
    <citation type="journal article" date="2017" name="Nat. Microbiol.">
        <title>Natural product diversity associated with the nematode symbionts Photorhabdus and Xenorhabdus.</title>
        <authorList>
            <person name="Tobias N.J."/>
            <person name="Wolff H."/>
            <person name="Djahanschiri B."/>
            <person name="Grundmann F."/>
            <person name="Kronenwerth M."/>
            <person name="Shi Y.M."/>
            <person name="Simonyi S."/>
            <person name="Grun P."/>
            <person name="Shapiro-Ilan D."/>
            <person name="Pidot S.J."/>
            <person name="Stinear T.P."/>
            <person name="Ebersberger I."/>
            <person name="Bode H.B."/>
        </authorList>
    </citation>
    <scope>NUCLEOTIDE SEQUENCE [LARGE SCALE GENOMIC DNA]</scope>
    <source>
        <strain evidence="2 3">DSM 22670</strain>
    </source>
</reference>
<dbReference type="EMBL" id="NJAK01000001">
    <property type="protein sequence ID" value="PHM63246.1"/>
    <property type="molecule type" value="Genomic_DNA"/>
</dbReference>
<keyword evidence="1" id="KW-1133">Transmembrane helix</keyword>
<comment type="caution">
    <text evidence="2">The sequence shown here is derived from an EMBL/GenBank/DDBJ whole genome shotgun (WGS) entry which is preliminary data.</text>
</comment>
<protein>
    <submittedName>
        <fullName evidence="2">Uncharacterized protein</fullName>
    </submittedName>
</protein>
<proteinExistence type="predicted"/>
<keyword evidence="1" id="KW-0472">Membrane</keyword>
<sequence length="114" mass="12835">MPHKARNDAKVRCLPSNSMILAFGPYQTQGDTWSEAPPTCSLTSMKVPHWRDGKKNYCPAIIIVGYACPSCLSMHPHILITCYFNYLLFSTIILTIFNKKIKVTVASISLQVMR</sequence>
<evidence type="ECO:0000313" key="2">
    <source>
        <dbReference type="EMBL" id="PHM63246.1"/>
    </source>
</evidence>
<gene>
    <name evidence="2" type="ORF">Xish_02482</name>
</gene>
<evidence type="ECO:0000256" key="1">
    <source>
        <dbReference type="SAM" id="Phobius"/>
    </source>
</evidence>
<name>A0A2D0KIK5_9GAMM</name>
<evidence type="ECO:0000313" key="3">
    <source>
        <dbReference type="Proteomes" id="UP000222168"/>
    </source>
</evidence>
<feature type="transmembrane region" description="Helical" evidence="1">
    <location>
        <begin position="78"/>
        <end position="97"/>
    </location>
</feature>
<keyword evidence="3" id="KW-1185">Reference proteome</keyword>
<dbReference type="AlphaFoldDB" id="A0A2D0KIK5"/>
<dbReference type="Proteomes" id="UP000222168">
    <property type="component" value="Unassembled WGS sequence"/>
</dbReference>
<organism evidence="2 3">
    <name type="scientific">Xenorhabdus ishibashii</name>
    <dbReference type="NCBI Taxonomy" id="1034471"/>
    <lineage>
        <taxon>Bacteria</taxon>
        <taxon>Pseudomonadati</taxon>
        <taxon>Pseudomonadota</taxon>
        <taxon>Gammaproteobacteria</taxon>
        <taxon>Enterobacterales</taxon>
        <taxon>Morganellaceae</taxon>
        <taxon>Xenorhabdus</taxon>
    </lineage>
</organism>
<keyword evidence="1" id="KW-0812">Transmembrane</keyword>
<accession>A0A2D0KIK5</accession>